<dbReference type="Gene3D" id="3.40.50.720">
    <property type="entry name" value="NAD(P)-binding Rossmann-like Domain"/>
    <property type="match status" value="1"/>
</dbReference>
<dbReference type="CDD" id="cd23934">
    <property type="entry name" value="AGPR_1_C"/>
    <property type="match status" value="1"/>
</dbReference>
<dbReference type="InterPro" id="IPR036291">
    <property type="entry name" value="NAD(P)-bd_dom_sf"/>
</dbReference>
<dbReference type="InterPro" id="IPR050085">
    <property type="entry name" value="AGPR"/>
</dbReference>
<dbReference type="FunFam" id="3.30.360.10:FF:000014">
    <property type="entry name" value="N-acetyl-gamma-glutamyl-phosphate reductase"/>
    <property type="match status" value="1"/>
</dbReference>
<dbReference type="SMART" id="SM00859">
    <property type="entry name" value="Semialdhyde_dh"/>
    <property type="match status" value="1"/>
</dbReference>
<dbReference type="GO" id="GO:0006526">
    <property type="term" value="P:L-arginine biosynthetic process"/>
    <property type="evidence" value="ECO:0007669"/>
    <property type="project" value="UniProtKB-UniRule"/>
</dbReference>
<dbReference type="GO" id="GO:0003942">
    <property type="term" value="F:N-acetyl-gamma-glutamyl-phosphate reductase activity"/>
    <property type="evidence" value="ECO:0007669"/>
    <property type="project" value="UniProtKB-UniRule"/>
</dbReference>
<dbReference type="Pfam" id="PF22698">
    <property type="entry name" value="Semialdhyde_dhC_1"/>
    <property type="match status" value="1"/>
</dbReference>
<keyword evidence="11" id="KW-1185">Reference proteome</keyword>
<accession>A0A6H1UI45</accession>
<dbReference type="Proteomes" id="UP000501602">
    <property type="component" value="Chromosome"/>
</dbReference>
<dbReference type="GO" id="GO:0005737">
    <property type="term" value="C:cytoplasm"/>
    <property type="evidence" value="ECO:0007669"/>
    <property type="project" value="UniProtKB-SubCell"/>
</dbReference>
<keyword evidence="7" id="KW-0963">Cytoplasm</keyword>
<protein>
    <recommendedName>
        <fullName evidence="7">N-acetyl-gamma-glutamyl-phosphate reductase</fullName>
        <shortName evidence="7">AGPR</shortName>
        <ecNumber evidence="7">1.2.1.38</ecNumber>
    </recommendedName>
    <alternativeName>
        <fullName evidence="7">N-acetyl-glutamate semialdehyde dehydrogenase</fullName>
        <shortName evidence="7">NAGSA dehydrogenase</shortName>
    </alternativeName>
</protein>
<dbReference type="InterPro" id="IPR023013">
    <property type="entry name" value="AGPR_AS"/>
</dbReference>
<evidence type="ECO:0000256" key="2">
    <source>
        <dbReference type="ARBA" id="ARBA00022571"/>
    </source>
</evidence>
<evidence type="ECO:0000313" key="10">
    <source>
        <dbReference type="EMBL" id="QIZ78498.1"/>
    </source>
</evidence>
<organism evidence="10 11">
    <name type="scientific">Ferrimonas lipolytica</name>
    <dbReference type="NCBI Taxonomy" id="2724191"/>
    <lineage>
        <taxon>Bacteria</taxon>
        <taxon>Pseudomonadati</taxon>
        <taxon>Pseudomonadota</taxon>
        <taxon>Gammaproteobacteria</taxon>
        <taxon>Alteromonadales</taxon>
        <taxon>Ferrimonadaceae</taxon>
        <taxon>Ferrimonas</taxon>
    </lineage>
</organism>
<keyword evidence="4 7" id="KW-0521">NADP</keyword>
<feature type="domain" description="Semialdehyde dehydrogenase NAD-binding" evidence="9">
    <location>
        <begin position="3"/>
        <end position="148"/>
    </location>
</feature>
<dbReference type="InterPro" id="IPR058924">
    <property type="entry name" value="AGPR_dimerisation_dom"/>
</dbReference>
<evidence type="ECO:0000256" key="6">
    <source>
        <dbReference type="ARBA" id="ARBA00050557"/>
    </source>
</evidence>
<dbReference type="UniPathway" id="UPA00068">
    <property type="reaction ID" value="UER00108"/>
</dbReference>
<dbReference type="RefSeq" id="WP_168662517.1">
    <property type="nucleotide sequence ID" value="NZ_CP051180.1"/>
</dbReference>
<sequence length="335" mass="35405">MVKVAVIGASGYTGAELARLIQLHPQFELTHLYVSAGSVDKGKPLAQLYPNLIGTVDLPLLPLDEMALAQLGNQTDAVCLALDHLISAELAPKLLALGLVVFDLSGGHRFADASVYSNFYGFEHPAPELLTTAAYGLAEWQAERISAANLIAVAGCYPTASLSALKPLKQAGLISDGSRPVINAVSGVTGAGRKATINNSFCQVSLTPYGVLGHRHQPEIELQLDHEVVFTPHLGAFKRGILATITVQVPNGTTAADIDAAYSCYNDSSVVQLLPTGQWPKIDDVANTPNCLLSWKLDAERGVLVVVSAIDNLLKGAASQALQCMNIRFAVESGL</sequence>
<dbReference type="SUPFAM" id="SSF55347">
    <property type="entry name" value="Glyceraldehyde-3-phosphate dehydrogenase-like, C-terminal domain"/>
    <property type="match status" value="1"/>
</dbReference>
<dbReference type="GO" id="GO:0070401">
    <property type="term" value="F:NADP+ binding"/>
    <property type="evidence" value="ECO:0007669"/>
    <property type="project" value="InterPro"/>
</dbReference>
<comment type="pathway">
    <text evidence="1 7">Amino-acid biosynthesis; L-arginine biosynthesis; N(2)-acetyl-L-ornithine from L-glutamate: step 3/4.</text>
</comment>
<comment type="similarity">
    <text evidence="7">Belongs to the NAGSA dehydrogenase family. Type 1 subfamily.</text>
</comment>
<dbReference type="SUPFAM" id="SSF51735">
    <property type="entry name" value="NAD(P)-binding Rossmann-fold domains"/>
    <property type="match status" value="1"/>
</dbReference>
<dbReference type="PANTHER" id="PTHR32338">
    <property type="entry name" value="N-ACETYL-GAMMA-GLUTAMYL-PHOSPHATE REDUCTASE, CHLOROPLASTIC-RELATED-RELATED"/>
    <property type="match status" value="1"/>
</dbReference>
<keyword evidence="2 7" id="KW-0055">Arginine biosynthesis</keyword>
<feature type="active site" evidence="7 8">
    <location>
        <position position="156"/>
    </location>
</feature>
<evidence type="ECO:0000256" key="4">
    <source>
        <dbReference type="ARBA" id="ARBA00022857"/>
    </source>
</evidence>
<evidence type="ECO:0000256" key="8">
    <source>
        <dbReference type="PROSITE-ProRule" id="PRU10010"/>
    </source>
</evidence>
<dbReference type="GO" id="GO:0051287">
    <property type="term" value="F:NAD binding"/>
    <property type="evidence" value="ECO:0007669"/>
    <property type="project" value="InterPro"/>
</dbReference>
<comment type="function">
    <text evidence="7">Catalyzes the NADPH-dependent reduction of N-acetyl-5-glutamyl phosphate to yield N-acetyl-L-glutamate 5-semialdehyde.</text>
</comment>
<evidence type="ECO:0000256" key="3">
    <source>
        <dbReference type="ARBA" id="ARBA00022605"/>
    </source>
</evidence>
<proteinExistence type="inferred from homology"/>
<gene>
    <name evidence="7 10" type="primary">argC</name>
    <name evidence="10" type="ORF">HER31_17315</name>
</gene>
<dbReference type="EC" id="1.2.1.38" evidence="7"/>
<dbReference type="NCBIfam" id="TIGR01850">
    <property type="entry name" value="argC"/>
    <property type="match status" value="1"/>
</dbReference>
<reference evidence="10 11" key="1">
    <citation type="submission" date="2020-04" db="EMBL/GenBank/DDBJ databases">
        <title>Ferrimonas sp. S7 isolated from sea water.</title>
        <authorList>
            <person name="Bae S.S."/>
            <person name="Baek K."/>
        </authorList>
    </citation>
    <scope>NUCLEOTIDE SEQUENCE [LARGE SCALE GENOMIC DNA]</scope>
    <source>
        <strain evidence="10 11">S7</strain>
    </source>
</reference>
<dbReference type="EMBL" id="CP051180">
    <property type="protein sequence ID" value="QIZ78498.1"/>
    <property type="molecule type" value="Genomic_DNA"/>
</dbReference>
<comment type="subcellular location">
    <subcellularLocation>
        <location evidence="7">Cytoplasm</location>
    </subcellularLocation>
</comment>
<evidence type="ECO:0000256" key="5">
    <source>
        <dbReference type="ARBA" id="ARBA00023002"/>
    </source>
</evidence>
<dbReference type="Pfam" id="PF01118">
    <property type="entry name" value="Semialdhyde_dh"/>
    <property type="match status" value="1"/>
</dbReference>
<dbReference type="PANTHER" id="PTHR32338:SF10">
    <property type="entry name" value="N-ACETYL-GAMMA-GLUTAMYL-PHOSPHATE REDUCTASE, CHLOROPLASTIC-RELATED"/>
    <property type="match status" value="1"/>
</dbReference>
<dbReference type="KEGG" id="fes:HER31_17315"/>
<dbReference type="PROSITE" id="PS01224">
    <property type="entry name" value="ARGC"/>
    <property type="match status" value="1"/>
</dbReference>
<dbReference type="CDD" id="cd17895">
    <property type="entry name" value="AGPR_1_N"/>
    <property type="match status" value="1"/>
</dbReference>
<evidence type="ECO:0000256" key="1">
    <source>
        <dbReference type="ARBA" id="ARBA00004862"/>
    </source>
</evidence>
<dbReference type="Gene3D" id="3.30.360.10">
    <property type="entry name" value="Dihydrodipicolinate Reductase, domain 2"/>
    <property type="match status" value="1"/>
</dbReference>
<keyword evidence="3 7" id="KW-0028">Amino-acid biosynthesis</keyword>
<evidence type="ECO:0000313" key="11">
    <source>
        <dbReference type="Proteomes" id="UP000501602"/>
    </source>
</evidence>
<evidence type="ECO:0000259" key="9">
    <source>
        <dbReference type="SMART" id="SM00859"/>
    </source>
</evidence>
<dbReference type="InterPro" id="IPR000534">
    <property type="entry name" value="Semialdehyde_DH_NAD-bd"/>
</dbReference>
<keyword evidence="5 7" id="KW-0560">Oxidoreductase</keyword>
<evidence type="ECO:0000256" key="7">
    <source>
        <dbReference type="HAMAP-Rule" id="MF_00150"/>
    </source>
</evidence>
<dbReference type="AlphaFoldDB" id="A0A6H1UI45"/>
<name>A0A6H1UI45_9GAMM</name>
<dbReference type="InterPro" id="IPR000706">
    <property type="entry name" value="AGPR_type-1"/>
</dbReference>
<dbReference type="HAMAP" id="MF_00150">
    <property type="entry name" value="ArgC_type1"/>
    <property type="match status" value="1"/>
</dbReference>
<comment type="catalytic activity">
    <reaction evidence="6 7">
        <text>N-acetyl-L-glutamate 5-semialdehyde + phosphate + NADP(+) = N-acetyl-L-glutamyl 5-phosphate + NADPH + H(+)</text>
        <dbReference type="Rhea" id="RHEA:21588"/>
        <dbReference type="ChEBI" id="CHEBI:15378"/>
        <dbReference type="ChEBI" id="CHEBI:29123"/>
        <dbReference type="ChEBI" id="CHEBI:43474"/>
        <dbReference type="ChEBI" id="CHEBI:57783"/>
        <dbReference type="ChEBI" id="CHEBI:57936"/>
        <dbReference type="ChEBI" id="CHEBI:58349"/>
        <dbReference type="EC" id="1.2.1.38"/>
    </reaction>
</comment>